<evidence type="ECO:0000313" key="2">
    <source>
        <dbReference type="EMBL" id="KAH3748066.1"/>
    </source>
</evidence>
<dbReference type="EMBL" id="JAIWYP010000010">
    <property type="protein sequence ID" value="KAH3748066.1"/>
    <property type="molecule type" value="Genomic_DNA"/>
</dbReference>
<proteinExistence type="predicted"/>
<keyword evidence="1" id="KW-0812">Transmembrane</keyword>
<accession>A0A9D4DFL5</accession>
<reference evidence="3" key="1">
    <citation type="journal article" date="2019" name="bioRxiv">
        <title>The Genome of the Zebra Mussel, Dreissena polymorpha: A Resource for Invasive Species Research.</title>
        <authorList>
            <person name="McCartney M.A."/>
            <person name="Auch B."/>
            <person name="Kono T."/>
            <person name="Mallez S."/>
            <person name="Zhang Y."/>
            <person name="Obille A."/>
            <person name="Becker A."/>
            <person name="Abrahante J.E."/>
            <person name="Garbe J."/>
            <person name="Badalamenti J.P."/>
            <person name="Herman A."/>
            <person name="Mangelson H."/>
            <person name="Liachko I."/>
            <person name="Sullivan S."/>
            <person name="Sone E.D."/>
            <person name="Koren S."/>
            <person name="Silverstein K.A.T."/>
            <person name="Beckman K.B."/>
            <person name="Gohl D.M."/>
        </authorList>
    </citation>
    <scope>NUCLEOTIDE SEQUENCE</scope>
    <source>
        <strain evidence="3">Duluth1</strain>
        <tissue evidence="3">Whole animal</tissue>
    </source>
</reference>
<sequence>MFAVSNVALDKPAIQTDTARGFESKLAGDGDTATCSTAASTSSEWESDLEDYSSLRKRRFLLLVGMHYNTFVLITFIRRQKHT</sequence>
<name>A0A9D4DFL5_DREPO</name>
<keyword evidence="1" id="KW-1133">Transmembrane helix</keyword>
<organism evidence="3 4">
    <name type="scientific">Dreissena polymorpha</name>
    <name type="common">Zebra mussel</name>
    <name type="synonym">Mytilus polymorpha</name>
    <dbReference type="NCBI Taxonomy" id="45954"/>
    <lineage>
        <taxon>Eukaryota</taxon>
        <taxon>Metazoa</taxon>
        <taxon>Spiralia</taxon>
        <taxon>Lophotrochozoa</taxon>
        <taxon>Mollusca</taxon>
        <taxon>Bivalvia</taxon>
        <taxon>Autobranchia</taxon>
        <taxon>Heteroconchia</taxon>
        <taxon>Euheterodonta</taxon>
        <taxon>Imparidentia</taxon>
        <taxon>Neoheterodontei</taxon>
        <taxon>Myida</taxon>
        <taxon>Dreissenoidea</taxon>
        <taxon>Dreissenidae</taxon>
        <taxon>Dreissena</taxon>
    </lineage>
</organism>
<evidence type="ECO:0000313" key="4">
    <source>
        <dbReference type="Proteomes" id="UP000828390"/>
    </source>
</evidence>
<dbReference type="Gene3D" id="2.60.120.260">
    <property type="entry name" value="Galactose-binding domain-like"/>
    <property type="match status" value="1"/>
</dbReference>
<protein>
    <submittedName>
        <fullName evidence="3">Uncharacterized protein</fullName>
    </submittedName>
</protein>
<feature type="transmembrane region" description="Helical" evidence="1">
    <location>
        <begin position="60"/>
        <end position="77"/>
    </location>
</feature>
<gene>
    <name evidence="2" type="ORF">DPMN_182503</name>
    <name evidence="3" type="ORF">DPMN_182505</name>
</gene>
<comment type="caution">
    <text evidence="3">The sequence shown here is derived from an EMBL/GenBank/DDBJ whole genome shotgun (WGS) entry which is preliminary data.</text>
</comment>
<keyword evidence="1" id="KW-0472">Membrane</keyword>
<evidence type="ECO:0000256" key="1">
    <source>
        <dbReference type="SAM" id="Phobius"/>
    </source>
</evidence>
<keyword evidence="4" id="KW-1185">Reference proteome</keyword>
<evidence type="ECO:0000313" key="3">
    <source>
        <dbReference type="EMBL" id="KAH3748068.1"/>
    </source>
</evidence>
<dbReference type="EMBL" id="JAIWYP010000010">
    <property type="protein sequence ID" value="KAH3748068.1"/>
    <property type="molecule type" value="Genomic_DNA"/>
</dbReference>
<dbReference type="Proteomes" id="UP000828390">
    <property type="component" value="Unassembled WGS sequence"/>
</dbReference>
<dbReference type="AlphaFoldDB" id="A0A9D4DFL5"/>
<reference evidence="3" key="2">
    <citation type="submission" date="2020-11" db="EMBL/GenBank/DDBJ databases">
        <authorList>
            <person name="McCartney M.A."/>
            <person name="Auch B."/>
            <person name="Kono T."/>
            <person name="Mallez S."/>
            <person name="Becker A."/>
            <person name="Gohl D.M."/>
            <person name="Silverstein K.A.T."/>
            <person name="Koren S."/>
            <person name="Bechman K.B."/>
            <person name="Herman A."/>
            <person name="Abrahante J.E."/>
            <person name="Garbe J."/>
        </authorList>
    </citation>
    <scope>NUCLEOTIDE SEQUENCE</scope>
    <source>
        <strain evidence="3">Duluth1</strain>
        <tissue evidence="3">Whole animal</tissue>
    </source>
</reference>